<evidence type="ECO:0000256" key="3">
    <source>
        <dbReference type="ARBA" id="ARBA00024378"/>
    </source>
</evidence>
<feature type="region of interest" description="Disordered" evidence="4">
    <location>
        <begin position="392"/>
        <end position="429"/>
    </location>
</feature>
<name>A0A9Q1Q5F0_9CARY</name>
<feature type="region of interest" description="Disordered" evidence="4">
    <location>
        <begin position="457"/>
        <end position="478"/>
    </location>
</feature>
<evidence type="ECO:0000256" key="2">
    <source>
        <dbReference type="ARBA" id="ARBA00024341"/>
    </source>
</evidence>
<dbReference type="InterPro" id="IPR025064">
    <property type="entry name" value="DUF4005"/>
</dbReference>
<comment type="caution">
    <text evidence="6">The sequence shown here is derived from an EMBL/GenBank/DDBJ whole genome shotgun (WGS) entry which is preliminary data.</text>
</comment>
<keyword evidence="1" id="KW-0112">Calmodulin-binding</keyword>
<comment type="similarity">
    <text evidence="2">Belongs to the IQD family.</text>
</comment>
<proteinExistence type="inferred from homology"/>
<reference evidence="6" key="1">
    <citation type="submission" date="2022-04" db="EMBL/GenBank/DDBJ databases">
        <title>Carnegiea gigantea Genome sequencing and assembly v2.</title>
        <authorList>
            <person name="Copetti D."/>
            <person name="Sanderson M.J."/>
            <person name="Burquez A."/>
            <person name="Wojciechowski M.F."/>
        </authorList>
    </citation>
    <scope>NUCLEOTIDE SEQUENCE</scope>
    <source>
        <strain evidence="6">SGP5-SGP5p</strain>
        <tissue evidence="6">Aerial part</tissue>
    </source>
</reference>
<sequence length="541" mass="60468">MGKKGSWFSAIKRVFSRSYEDKVVDATEKRSLKQKKKKGLGKLKHGAGHSFIPLFREPSSIEKILGEVEREHHKTDYQPLTPLEYPKVPPQVTPPPPLFPLRTATIKDDPSPMASSSLRTYSTPAGITSPPPPCVASPSYATPVNIATPANTSSRFVQRCRPEPTLREQHICATKIQATYRGYMARRNYRALRGLVRLQGVVKSQSVKRQTANALKCMQLMVRVQNQIHTRRIQMLENQVQHRQRCHKNDKDVEGAFGRWNLSDNTDEWEDSRLTKEEIDMRIQRKVDAIIKRERAMAYACSHQLWKSTSGMAQAALMEIRSGGFPSWWNWQERCQAPPMRLTNPSSQGLAINTPHHYTPTPTRPTPSPLPFSNNLRQPGLGFDNMDAGTSLSTKSAVPSRAKLARTPPGRLQQKFTQGSTTNSPFSGAATFKDDDSLMSCPPFSVPHYMAPTVSAKAKARAGKDRIPDSPSSTVDESKRRVSFPFGHAIGSFKWKNKDIGSQKGSKGKNESVQSLADHLSVDSTVSVPATVRKRPFNRFV</sequence>
<feature type="domain" description="DUF4005" evidence="5">
    <location>
        <begin position="413"/>
        <end position="491"/>
    </location>
</feature>
<dbReference type="Gene3D" id="1.20.5.190">
    <property type="match status" value="1"/>
</dbReference>
<evidence type="ECO:0000256" key="1">
    <source>
        <dbReference type="ARBA" id="ARBA00022860"/>
    </source>
</evidence>
<dbReference type="Proteomes" id="UP001153076">
    <property type="component" value="Unassembled WGS sequence"/>
</dbReference>
<accession>A0A9Q1Q5F0</accession>
<evidence type="ECO:0000313" key="7">
    <source>
        <dbReference type="Proteomes" id="UP001153076"/>
    </source>
</evidence>
<dbReference type="PANTHER" id="PTHR32295:SF113">
    <property type="entry name" value="PROTEIN IQ-DOMAIN 14"/>
    <property type="match status" value="1"/>
</dbReference>
<gene>
    <name evidence="6" type="ORF">Cgig2_023648</name>
</gene>
<dbReference type="OrthoDB" id="753382at2759"/>
<keyword evidence="7" id="KW-1185">Reference proteome</keyword>
<dbReference type="CDD" id="cd23767">
    <property type="entry name" value="IQCD"/>
    <property type="match status" value="1"/>
</dbReference>
<evidence type="ECO:0000256" key="4">
    <source>
        <dbReference type="SAM" id="MobiDB-lite"/>
    </source>
</evidence>
<dbReference type="PROSITE" id="PS50096">
    <property type="entry name" value="IQ"/>
    <property type="match status" value="1"/>
</dbReference>
<feature type="compositionally biased region" description="Polar residues" evidence="4">
    <location>
        <begin position="414"/>
        <end position="426"/>
    </location>
</feature>
<dbReference type="EMBL" id="JAKOGI010000935">
    <property type="protein sequence ID" value="KAJ8429106.1"/>
    <property type="molecule type" value="Genomic_DNA"/>
</dbReference>
<organism evidence="6 7">
    <name type="scientific">Carnegiea gigantea</name>
    <dbReference type="NCBI Taxonomy" id="171969"/>
    <lineage>
        <taxon>Eukaryota</taxon>
        <taxon>Viridiplantae</taxon>
        <taxon>Streptophyta</taxon>
        <taxon>Embryophyta</taxon>
        <taxon>Tracheophyta</taxon>
        <taxon>Spermatophyta</taxon>
        <taxon>Magnoliopsida</taxon>
        <taxon>eudicotyledons</taxon>
        <taxon>Gunneridae</taxon>
        <taxon>Pentapetalae</taxon>
        <taxon>Caryophyllales</taxon>
        <taxon>Cactineae</taxon>
        <taxon>Cactaceae</taxon>
        <taxon>Cactoideae</taxon>
        <taxon>Echinocereeae</taxon>
        <taxon>Carnegiea</taxon>
    </lineage>
</organism>
<comment type="subunit">
    <text evidence="3">Binds to multiple calmodulin (CaM) in the presence of Ca(2+) and CaM-like proteins.</text>
</comment>
<dbReference type="Pfam" id="PF00612">
    <property type="entry name" value="IQ"/>
    <property type="match status" value="1"/>
</dbReference>
<evidence type="ECO:0000259" key="5">
    <source>
        <dbReference type="Pfam" id="PF13178"/>
    </source>
</evidence>
<protein>
    <recommendedName>
        <fullName evidence="5">DUF4005 domain-containing protein</fullName>
    </recommendedName>
</protein>
<dbReference type="InterPro" id="IPR000048">
    <property type="entry name" value="IQ_motif_EF-hand-BS"/>
</dbReference>
<evidence type="ECO:0000313" key="6">
    <source>
        <dbReference type="EMBL" id="KAJ8429106.1"/>
    </source>
</evidence>
<dbReference type="AlphaFoldDB" id="A0A9Q1Q5F0"/>
<dbReference type="GO" id="GO:0005516">
    <property type="term" value="F:calmodulin binding"/>
    <property type="evidence" value="ECO:0007669"/>
    <property type="project" value="UniProtKB-KW"/>
</dbReference>
<dbReference type="PANTHER" id="PTHR32295">
    <property type="entry name" value="IQ-DOMAIN 5-RELATED"/>
    <property type="match status" value="1"/>
</dbReference>
<dbReference type="SMART" id="SM00015">
    <property type="entry name" value="IQ"/>
    <property type="match status" value="1"/>
</dbReference>
<dbReference type="Pfam" id="PF13178">
    <property type="entry name" value="DUF4005"/>
    <property type="match status" value="1"/>
</dbReference>